<organism evidence="1 2">
    <name type="scientific">Allokutzneria multivorans</name>
    <dbReference type="NCBI Taxonomy" id="1142134"/>
    <lineage>
        <taxon>Bacteria</taxon>
        <taxon>Bacillati</taxon>
        <taxon>Actinomycetota</taxon>
        <taxon>Actinomycetes</taxon>
        <taxon>Pseudonocardiales</taxon>
        <taxon>Pseudonocardiaceae</taxon>
        <taxon>Allokutzneria</taxon>
    </lineage>
</organism>
<gene>
    <name evidence="1" type="ORF">GCM10022247_33930</name>
</gene>
<keyword evidence="2" id="KW-1185">Reference proteome</keyword>
<name>A0ABP7SAK3_9PSEU</name>
<evidence type="ECO:0000313" key="1">
    <source>
        <dbReference type="EMBL" id="GAA4009045.1"/>
    </source>
</evidence>
<dbReference type="SUPFAM" id="SSF52218">
    <property type="entry name" value="Flavoproteins"/>
    <property type="match status" value="1"/>
</dbReference>
<accession>A0ABP7SAK3</accession>
<comment type="caution">
    <text evidence="1">The sequence shown here is derived from an EMBL/GenBank/DDBJ whole genome shotgun (WGS) entry which is preliminary data.</text>
</comment>
<sequence>MRALVLDCTLDGRSEAVISSDLRSWGVTVDSLPATDVPVSVEEYSVVVILTPSWLAQPSRLAQRVLNRLPGANRTTVAGVVALNELAEGQWMRTTLSWHLWNLGYTVPVRPTAAHFVRTAIQARRNRTLTPTG</sequence>
<dbReference type="Proteomes" id="UP001501747">
    <property type="component" value="Unassembled WGS sequence"/>
</dbReference>
<dbReference type="EMBL" id="BAABAL010000012">
    <property type="protein sequence ID" value="GAA4009045.1"/>
    <property type="molecule type" value="Genomic_DNA"/>
</dbReference>
<protein>
    <submittedName>
        <fullName evidence="1">Uncharacterized protein</fullName>
    </submittedName>
</protein>
<evidence type="ECO:0000313" key="2">
    <source>
        <dbReference type="Proteomes" id="UP001501747"/>
    </source>
</evidence>
<dbReference type="RefSeq" id="WP_344875806.1">
    <property type="nucleotide sequence ID" value="NZ_BAABAL010000012.1"/>
</dbReference>
<proteinExistence type="predicted"/>
<dbReference type="InterPro" id="IPR029039">
    <property type="entry name" value="Flavoprotein-like_sf"/>
</dbReference>
<reference evidence="2" key="1">
    <citation type="journal article" date="2019" name="Int. J. Syst. Evol. Microbiol.">
        <title>The Global Catalogue of Microorganisms (GCM) 10K type strain sequencing project: providing services to taxonomists for standard genome sequencing and annotation.</title>
        <authorList>
            <consortium name="The Broad Institute Genomics Platform"/>
            <consortium name="The Broad Institute Genome Sequencing Center for Infectious Disease"/>
            <person name="Wu L."/>
            <person name="Ma J."/>
        </authorList>
    </citation>
    <scope>NUCLEOTIDE SEQUENCE [LARGE SCALE GENOMIC DNA]</scope>
    <source>
        <strain evidence="2">JCM 17342</strain>
    </source>
</reference>